<dbReference type="STRING" id="71717.A0A4Y7R8Y6"/>
<proteinExistence type="predicted"/>
<reference evidence="1 2" key="1">
    <citation type="journal article" date="2019" name="Nat. Ecol. Evol.">
        <title>Megaphylogeny resolves global patterns of mushroom evolution.</title>
        <authorList>
            <person name="Varga T."/>
            <person name="Krizsan K."/>
            <person name="Foldi C."/>
            <person name="Dima B."/>
            <person name="Sanchez-Garcia M."/>
            <person name="Sanchez-Ramirez S."/>
            <person name="Szollosi G.J."/>
            <person name="Szarkandi J.G."/>
            <person name="Papp V."/>
            <person name="Albert L."/>
            <person name="Andreopoulos W."/>
            <person name="Angelini C."/>
            <person name="Antonin V."/>
            <person name="Barry K.W."/>
            <person name="Bougher N.L."/>
            <person name="Buchanan P."/>
            <person name="Buyck B."/>
            <person name="Bense V."/>
            <person name="Catcheside P."/>
            <person name="Chovatia M."/>
            <person name="Cooper J."/>
            <person name="Damon W."/>
            <person name="Desjardin D."/>
            <person name="Finy P."/>
            <person name="Geml J."/>
            <person name="Haridas S."/>
            <person name="Hughes K."/>
            <person name="Justo A."/>
            <person name="Karasinski D."/>
            <person name="Kautmanova I."/>
            <person name="Kiss B."/>
            <person name="Kocsube S."/>
            <person name="Kotiranta H."/>
            <person name="LaButti K.M."/>
            <person name="Lechner B.E."/>
            <person name="Liimatainen K."/>
            <person name="Lipzen A."/>
            <person name="Lukacs Z."/>
            <person name="Mihaltcheva S."/>
            <person name="Morgado L.N."/>
            <person name="Niskanen T."/>
            <person name="Noordeloos M.E."/>
            <person name="Ohm R.A."/>
            <person name="Ortiz-Santana B."/>
            <person name="Ovrebo C."/>
            <person name="Racz N."/>
            <person name="Riley R."/>
            <person name="Savchenko A."/>
            <person name="Shiryaev A."/>
            <person name="Soop K."/>
            <person name="Spirin V."/>
            <person name="Szebenyi C."/>
            <person name="Tomsovsky M."/>
            <person name="Tulloss R.E."/>
            <person name="Uehling J."/>
            <person name="Grigoriev I.V."/>
            <person name="Vagvolgyi C."/>
            <person name="Papp T."/>
            <person name="Martin F.M."/>
            <person name="Miettinen O."/>
            <person name="Hibbett D.S."/>
            <person name="Nagy L.G."/>
        </authorList>
    </citation>
    <scope>NUCLEOTIDE SEQUENCE [LARGE SCALE GENOMIC DNA]</scope>
    <source>
        <strain evidence="1 2">FP101781</strain>
    </source>
</reference>
<dbReference type="EMBL" id="QPFP01000621">
    <property type="protein sequence ID" value="TEB05100.1"/>
    <property type="molecule type" value="Genomic_DNA"/>
</dbReference>
<dbReference type="AlphaFoldDB" id="A0A4Y7R8Y6"/>
<comment type="caution">
    <text evidence="1">The sequence shown here is derived from an EMBL/GenBank/DDBJ whole genome shotgun (WGS) entry which is preliminary data.</text>
</comment>
<name>A0A4Y7R8Y6_COPMI</name>
<sequence length="134" mass="14668">MLGRRVAMGIVGSGSVLRPHESYNPTLHRAKEAMLHSTPVADLKAHPKLKFFEPPSRVPKRGKQPLEACIRAFDIKQGSIHSFDGPNLPSLAHTLLVPKRGAKVKVQGSTHTESSDSEPFFLKNNKARSLVRAG</sequence>
<dbReference type="Proteomes" id="UP000298030">
    <property type="component" value="Unassembled WGS sequence"/>
</dbReference>
<evidence type="ECO:0000313" key="1">
    <source>
        <dbReference type="EMBL" id="TEB05100.1"/>
    </source>
</evidence>
<gene>
    <name evidence="1" type="ORF">FA13DRAFT_1281993</name>
</gene>
<accession>A0A4Y7R8Y6</accession>
<protein>
    <submittedName>
        <fullName evidence="1">Uncharacterized protein</fullName>
    </submittedName>
</protein>
<keyword evidence="2" id="KW-1185">Reference proteome</keyword>
<evidence type="ECO:0000313" key="2">
    <source>
        <dbReference type="Proteomes" id="UP000298030"/>
    </source>
</evidence>
<organism evidence="1 2">
    <name type="scientific">Coprinellus micaceus</name>
    <name type="common">Glistening ink-cap mushroom</name>
    <name type="synonym">Coprinus micaceus</name>
    <dbReference type="NCBI Taxonomy" id="71717"/>
    <lineage>
        <taxon>Eukaryota</taxon>
        <taxon>Fungi</taxon>
        <taxon>Dikarya</taxon>
        <taxon>Basidiomycota</taxon>
        <taxon>Agaricomycotina</taxon>
        <taxon>Agaricomycetes</taxon>
        <taxon>Agaricomycetidae</taxon>
        <taxon>Agaricales</taxon>
        <taxon>Agaricineae</taxon>
        <taxon>Psathyrellaceae</taxon>
        <taxon>Coprinellus</taxon>
    </lineage>
</organism>
<dbReference type="Gene3D" id="1.10.1600.10">
    <property type="match status" value="1"/>
</dbReference>